<dbReference type="InParanoid" id="A0A0C2ZQF7"/>
<protein>
    <submittedName>
        <fullName evidence="1">Uncharacterized protein</fullName>
    </submittedName>
</protein>
<dbReference type="AlphaFoldDB" id="A0A0C2ZQF7"/>
<dbReference type="Proteomes" id="UP000053989">
    <property type="component" value="Unassembled WGS sequence"/>
</dbReference>
<reference evidence="1 2" key="1">
    <citation type="submission" date="2014-04" db="EMBL/GenBank/DDBJ databases">
        <authorList>
            <consortium name="DOE Joint Genome Institute"/>
            <person name="Kuo A."/>
            <person name="Kohler A."/>
            <person name="Nagy L.G."/>
            <person name="Floudas D."/>
            <person name="Copeland A."/>
            <person name="Barry K.W."/>
            <person name="Cichocki N."/>
            <person name="Veneault-Fourrey C."/>
            <person name="LaButti K."/>
            <person name="Lindquist E.A."/>
            <person name="Lipzen A."/>
            <person name="Lundell T."/>
            <person name="Morin E."/>
            <person name="Murat C."/>
            <person name="Sun H."/>
            <person name="Tunlid A."/>
            <person name="Henrissat B."/>
            <person name="Grigoriev I.V."/>
            <person name="Hibbett D.S."/>
            <person name="Martin F."/>
            <person name="Nordberg H.P."/>
            <person name="Cantor M.N."/>
            <person name="Hua S.X."/>
        </authorList>
    </citation>
    <scope>NUCLEOTIDE SEQUENCE [LARGE SCALE GENOMIC DNA]</scope>
    <source>
        <strain evidence="1 2">Foug A</strain>
    </source>
</reference>
<evidence type="ECO:0000313" key="2">
    <source>
        <dbReference type="Proteomes" id="UP000053989"/>
    </source>
</evidence>
<dbReference type="HOGENOM" id="CLU_860956_0_0_1"/>
<sequence length="323" mass="36877">MISDNSHAVIVYVENELNLCFSFVLGCCFGQHWTQVVCDDPPMDGAWPHGADERRWENYARAMHTRTEMTGLGNVNQIPDLLYPSIVTHTHIPRSILGVRLIISKSFEPNSYRTWIDVTQCTGCCTSVHRPVSPKPQTFNTGFDNLTLELFEEIRRQFRVLQQLHPEPAPQENARKQADNGHYATEAITFFVDIFSAKRFRDWIGDIYFFSDLPSLVPTRTTYGREISSDAPLHQDSEVMLDSSPCRGLFSVESFSSTHLTSDAERESKALIELEIRVRRLVTSLIEKLEPPDRYLDNEGIVEQMVCEAEDLKSEIFGIEVDV</sequence>
<organism evidence="1 2">
    <name type="scientific">Scleroderma citrinum Foug A</name>
    <dbReference type="NCBI Taxonomy" id="1036808"/>
    <lineage>
        <taxon>Eukaryota</taxon>
        <taxon>Fungi</taxon>
        <taxon>Dikarya</taxon>
        <taxon>Basidiomycota</taxon>
        <taxon>Agaricomycotina</taxon>
        <taxon>Agaricomycetes</taxon>
        <taxon>Agaricomycetidae</taxon>
        <taxon>Boletales</taxon>
        <taxon>Sclerodermatineae</taxon>
        <taxon>Sclerodermataceae</taxon>
        <taxon>Scleroderma</taxon>
    </lineage>
</organism>
<dbReference type="EMBL" id="KN822146">
    <property type="protein sequence ID" value="KIM54842.1"/>
    <property type="molecule type" value="Genomic_DNA"/>
</dbReference>
<accession>A0A0C2ZQF7</accession>
<evidence type="ECO:0000313" key="1">
    <source>
        <dbReference type="EMBL" id="KIM54842.1"/>
    </source>
</evidence>
<proteinExistence type="predicted"/>
<gene>
    <name evidence="1" type="ORF">SCLCIDRAFT_339702</name>
</gene>
<keyword evidence="2" id="KW-1185">Reference proteome</keyword>
<name>A0A0C2ZQF7_9AGAM</name>
<reference evidence="2" key="2">
    <citation type="submission" date="2015-01" db="EMBL/GenBank/DDBJ databases">
        <title>Evolutionary Origins and Diversification of the Mycorrhizal Mutualists.</title>
        <authorList>
            <consortium name="DOE Joint Genome Institute"/>
            <consortium name="Mycorrhizal Genomics Consortium"/>
            <person name="Kohler A."/>
            <person name="Kuo A."/>
            <person name="Nagy L.G."/>
            <person name="Floudas D."/>
            <person name="Copeland A."/>
            <person name="Barry K.W."/>
            <person name="Cichocki N."/>
            <person name="Veneault-Fourrey C."/>
            <person name="LaButti K."/>
            <person name="Lindquist E.A."/>
            <person name="Lipzen A."/>
            <person name="Lundell T."/>
            <person name="Morin E."/>
            <person name="Murat C."/>
            <person name="Riley R."/>
            <person name="Ohm R."/>
            <person name="Sun H."/>
            <person name="Tunlid A."/>
            <person name="Henrissat B."/>
            <person name="Grigoriev I.V."/>
            <person name="Hibbett D.S."/>
            <person name="Martin F."/>
        </authorList>
    </citation>
    <scope>NUCLEOTIDE SEQUENCE [LARGE SCALE GENOMIC DNA]</scope>
    <source>
        <strain evidence="2">Foug A</strain>
    </source>
</reference>
<dbReference type="OrthoDB" id="2712699at2759"/>